<feature type="transmembrane region" description="Helical" evidence="1">
    <location>
        <begin position="66"/>
        <end position="86"/>
    </location>
</feature>
<feature type="transmembrane region" description="Helical" evidence="1">
    <location>
        <begin position="23"/>
        <end position="45"/>
    </location>
</feature>
<proteinExistence type="predicted"/>
<evidence type="ECO:0000313" key="3">
    <source>
        <dbReference type="Proteomes" id="UP000076555"/>
    </source>
</evidence>
<dbReference type="EMBL" id="LWAJ01000001">
    <property type="protein sequence ID" value="KZL51847.1"/>
    <property type="molecule type" value="Genomic_DNA"/>
</dbReference>
<name>A0A166L2W6_NODSP</name>
<gene>
    <name evidence="2" type="ORF">A2T98_00100</name>
</gene>
<keyword evidence="1" id="KW-0812">Transmembrane</keyword>
<reference evidence="2 3" key="1">
    <citation type="submission" date="2016-04" db="EMBL/GenBank/DDBJ databases">
        <title>Draft Genome Assembly of the Bloom-forming Cyanobacterium Nodularia spumigena Strain CENA596 in Shrimp Production Ponds.</title>
        <authorList>
            <person name="Popin R.V."/>
            <person name="Rigonato J."/>
            <person name="Abreu V.A."/>
            <person name="Andreote A.P."/>
            <person name="Silveira S.B."/>
            <person name="Odebrecht C."/>
            <person name="Fiore M.F."/>
        </authorList>
    </citation>
    <scope>NUCLEOTIDE SEQUENCE [LARGE SCALE GENOMIC DNA]</scope>
    <source>
        <strain evidence="2 3">CENA596</strain>
    </source>
</reference>
<accession>A0A166L2W6</accession>
<dbReference type="OrthoDB" id="515590at2"/>
<evidence type="ECO:0000256" key="1">
    <source>
        <dbReference type="SAM" id="Phobius"/>
    </source>
</evidence>
<dbReference type="RefSeq" id="WP_063871038.1">
    <property type="nucleotide sequence ID" value="NZ_CAWMRI010000001.1"/>
</dbReference>
<keyword evidence="1" id="KW-0472">Membrane</keyword>
<protein>
    <submittedName>
        <fullName evidence="2">Uncharacterized protein</fullName>
    </submittedName>
</protein>
<feature type="transmembrane region" description="Helical" evidence="1">
    <location>
        <begin position="98"/>
        <end position="121"/>
    </location>
</feature>
<sequence>MDWSENLQQFQEFVLFKLPQPPYFLLLLGLLISLLCGLPFAITLQKRVQDWIQNHSPTTLPRWAKLQLLIPFIGTAIGVCIALASMLEIFGLPTLPSYLLSLLVTTLVGSWVWAEIGNLLGRRLLRSYLAKSAKLSHQR</sequence>
<dbReference type="AlphaFoldDB" id="A0A166L2W6"/>
<organism evidence="2 3">
    <name type="scientific">Nodularia spumigena CENA596</name>
    <dbReference type="NCBI Taxonomy" id="1819295"/>
    <lineage>
        <taxon>Bacteria</taxon>
        <taxon>Bacillati</taxon>
        <taxon>Cyanobacteriota</taxon>
        <taxon>Cyanophyceae</taxon>
        <taxon>Nostocales</taxon>
        <taxon>Nodulariaceae</taxon>
        <taxon>Nodularia</taxon>
    </lineage>
</organism>
<evidence type="ECO:0000313" key="2">
    <source>
        <dbReference type="EMBL" id="KZL51847.1"/>
    </source>
</evidence>
<keyword evidence="1" id="KW-1133">Transmembrane helix</keyword>
<comment type="caution">
    <text evidence="2">The sequence shown here is derived from an EMBL/GenBank/DDBJ whole genome shotgun (WGS) entry which is preliminary data.</text>
</comment>
<dbReference type="Proteomes" id="UP000076555">
    <property type="component" value="Unassembled WGS sequence"/>
</dbReference>